<dbReference type="OrthoDB" id="73877at2"/>
<feature type="compositionally biased region" description="Low complexity" evidence="1">
    <location>
        <begin position="61"/>
        <end position="75"/>
    </location>
</feature>
<protein>
    <submittedName>
        <fullName evidence="2">Uncharacterized protein</fullName>
    </submittedName>
</protein>
<dbReference type="RefSeq" id="WP_064015767.1">
    <property type="nucleotide sequence ID" value="NZ_CP011387.1"/>
</dbReference>
<keyword evidence="3" id="KW-1185">Reference proteome</keyword>
<dbReference type="STRING" id="1182568.SU48_01170"/>
<dbReference type="AlphaFoldDB" id="A0A172TCQ5"/>
<evidence type="ECO:0000313" key="3">
    <source>
        <dbReference type="Proteomes" id="UP000077363"/>
    </source>
</evidence>
<dbReference type="EMBL" id="CP011387">
    <property type="protein sequence ID" value="ANE44687.1"/>
    <property type="molecule type" value="Genomic_DNA"/>
</dbReference>
<gene>
    <name evidence="2" type="ORF">SU48_01170</name>
</gene>
<evidence type="ECO:0000256" key="1">
    <source>
        <dbReference type="SAM" id="MobiDB-lite"/>
    </source>
</evidence>
<evidence type="ECO:0000313" key="2">
    <source>
        <dbReference type="EMBL" id="ANE44687.1"/>
    </source>
</evidence>
<sequence length="81" mass="8026">MTKSDDGTLGGLPNDAGNGMSERAGYTDESESGMTDTPTVTGGPTRTRDADGAVPQQPGQSDSAASTGTSFGTTPGDDKGQ</sequence>
<proteinExistence type="predicted"/>
<dbReference type="Proteomes" id="UP000077363">
    <property type="component" value="Chromosome"/>
</dbReference>
<dbReference type="PATRIC" id="fig|1182568.3.peg.237"/>
<reference evidence="2 3" key="1">
    <citation type="submission" date="2015-01" db="EMBL/GenBank/DDBJ databases">
        <title>Deinococcus puniceus/DY1/ whole genome sequencing.</title>
        <authorList>
            <person name="Kim M.K."/>
            <person name="Srinivasan S."/>
            <person name="Lee J.-J."/>
        </authorList>
    </citation>
    <scope>NUCLEOTIDE SEQUENCE [LARGE SCALE GENOMIC DNA]</scope>
    <source>
        <strain evidence="2 3">DY1</strain>
    </source>
</reference>
<organism evidence="2 3">
    <name type="scientific">Deinococcus puniceus</name>
    <dbReference type="NCBI Taxonomy" id="1182568"/>
    <lineage>
        <taxon>Bacteria</taxon>
        <taxon>Thermotogati</taxon>
        <taxon>Deinococcota</taxon>
        <taxon>Deinococci</taxon>
        <taxon>Deinococcales</taxon>
        <taxon>Deinococcaceae</taxon>
        <taxon>Deinococcus</taxon>
    </lineage>
</organism>
<name>A0A172TCQ5_9DEIO</name>
<feature type="region of interest" description="Disordered" evidence="1">
    <location>
        <begin position="1"/>
        <end position="81"/>
    </location>
</feature>
<dbReference type="KEGG" id="dpu:SU48_01170"/>
<feature type="compositionally biased region" description="Low complexity" evidence="1">
    <location>
        <begin position="35"/>
        <end position="45"/>
    </location>
</feature>
<accession>A0A172TCQ5</accession>